<protein>
    <submittedName>
        <fullName evidence="1">Uncharacterized protein</fullName>
    </submittedName>
</protein>
<evidence type="ECO:0000313" key="1">
    <source>
        <dbReference type="EMBL" id="KKK71035.1"/>
    </source>
</evidence>
<dbReference type="AlphaFoldDB" id="A0A0F8YBJ6"/>
<proteinExistence type="predicted"/>
<sequence>MAAPAITVNEKLASRVRVITVTQSGTNNGVVMFDIPEPMHSLTIQVTGTLPSGAVKLKSGNDGVSGNVQDLPTPVTLIATGIKSVAKDDLGFRHYAIDVSSSGSTNDLVATVIAKLAY</sequence>
<comment type="caution">
    <text evidence="1">The sequence shown here is derived from an EMBL/GenBank/DDBJ whole genome shotgun (WGS) entry which is preliminary data.</text>
</comment>
<dbReference type="EMBL" id="LAZR01057918">
    <property type="protein sequence ID" value="KKK71035.1"/>
    <property type="molecule type" value="Genomic_DNA"/>
</dbReference>
<accession>A0A0F8YBJ6</accession>
<gene>
    <name evidence="1" type="ORF">LCGC14_2918000</name>
</gene>
<reference evidence="1" key="1">
    <citation type="journal article" date="2015" name="Nature">
        <title>Complex archaea that bridge the gap between prokaryotes and eukaryotes.</title>
        <authorList>
            <person name="Spang A."/>
            <person name="Saw J.H."/>
            <person name="Jorgensen S.L."/>
            <person name="Zaremba-Niedzwiedzka K."/>
            <person name="Martijn J."/>
            <person name="Lind A.E."/>
            <person name="van Eijk R."/>
            <person name="Schleper C."/>
            <person name="Guy L."/>
            <person name="Ettema T.J."/>
        </authorList>
    </citation>
    <scope>NUCLEOTIDE SEQUENCE</scope>
</reference>
<organism evidence="1">
    <name type="scientific">marine sediment metagenome</name>
    <dbReference type="NCBI Taxonomy" id="412755"/>
    <lineage>
        <taxon>unclassified sequences</taxon>
        <taxon>metagenomes</taxon>
        <taxon>ecological metagenomes</taxon>
    </lineage>
</organism>
<name>A0A0F8YBJ6_9ZZZZ</name>